<dbReference type="InterPro" id="IPR027417">
    <property type="entry name" value="P-loop_NTPase"/>
</dbReference>
<organism evidence="3 4">
    <name type="scientific">Photobacterium piscicola</name>
    <dbReference type="NCBI Taxonomy" id="1378299"/>
    <lineage>
        <taxon>Bacteria</taxon>
        <taxon>Pseudomonadati</taxon>
        <taxon>Pseudomonadota</taxon>
        <taxon>Gammaproteobacteria</taxon>
        <taxon>Vibrionales</taxon>
        <taxon>Vibrionaceae</taxon>
        <taxon>Photobacterium</taxon>
    </lineage>
</organism>
<evidence type="ECO:0000259" key="2">
    <source>
        <dbReference type="Pfam" id="PF13304"/>
    </source>
</evidence>
<name>A0ABU6LKI3_9GAMM</name>
<sequence length="434" mass="48913">MRLNQLSVTNFRCYSQKTFNFHPQFNLIVGQNASGKTAVLDAASVAIASWLIGFKKTKDKKNLEKTDATLTYVEREGEAQFIEAWPVAISAAGSVNNNDISWERSKESPTGNTRYGNAAELTALARQCDQQLSEEIPLPLISYYGTMRLWQDPRAAKSSRNKKTPIFSDNVKPSRLDAYNHSVDPRIASKELVSWFAKQEWQAFQLGQEPMMLTVVRNAVLNCIENASYLRFDPKRGELLLTFKDGKRQPFNMLSDGQRCVLALVADIAQKAAILNPHFGEQVLELTEGVVLIDELDLHLHPRWQRHIIEDLRITFPKIQFICTTHSPFLIQSLRSNEELIMLDGLAPAQLANKTLSDIAVGVMDVNSPDTSSRYAEMKGVATEYLKTLDEAKSAPEDKLQQFKERLADSIAPYDDNPAFQAFLEMQRVVQLGE</sequence>
<evidence type="ECO:0000313" key="4">
    <source>
        <dbReference type="Proteomes" id="UP001339429"/>
    </source>
</evidence>
<dbReference type="InterPro" id="IPR041685">
    <property type="entry name" value="AAA_GajA/Old/RecF-like"/>
</dbReference>
<protein>
    <submittedName>
        <fullName evidence="3">AAA family ATPase</fullName>
    </submittedName>
</protein>
<accession>A0ABU6LKI3</accession>
<dbReference type="EMBL" id="JAYXUD010000007">
    <property type="protein sequence ID" value="MEC6899163.1"/>
    <property type="molecule type" value="Genomic_DNA"/>
</dbReference>
<feature type="domain" description="ATPase AAA-type core" evidence="2">
    <location>
        <begin position="79"/>
        <end position="331"/>
    </location>
</feature>
<evidence type="ECO:0000313" key="3">
    <source>
        <dbReference type="EMBL" id="MEC6899163.1"/>
    </source>
</evidence>
<dbReference type="InterPro" id="IPR003959">
    <property type="entry name" value="ATPase_AAA_core"/>
</dbReference>
<dbReference type="RefSeq" id="WP_327779841.1">
    <property type="nucleotide sequence ID" value="NZ_JAYXUD010000007.1"/>
</dbReference>
<feature type="domain" description="Endonuclease GajA/Old nuclease/RecF-like AAA" evidence="1">
    <location>
        <begin position="1"/>
        <end position="71"/>
    </location>
</feature>
<comment type="caution">
    <text evidence="3">The sequence shown here is derived from an EMBL/GenBank/DDBJ whole genome shotgun (WGS) entry which is preliminary data.</text>
</comment>
<dbReference type="PANTHER" id="PTHR32182">
    <property type="entry name" value="DNA REPLICATION AND REPAIR PROTEIN RECF"/>
    <property type="match status" value="1"/>
</dbReference>
<dbReference type="SUPFAM" id="SSF52540">
    <property type="entry name" value="P-loop containing nucleoside triphosphate hydrolases"/>
    <property type="match status" value="1"/>
</dbReference>
<dbReference type="PANTHER" id="PTHR32182:SF23">
    <property type="entry name" value="ATP BINDING PROTEIN"/>
    <property type="match status" value="1"/>
</dbReference>
<evidence type="ECO:0000259" key="1">
    <source>
        <dbReference type="Pfam" id="PF13175"/>
    </source>
</evidence>
<dbReference type="Pfam" id="PF13304">
    <property type="entry name" value="AAA_21"/>
    <property type="match status" value="1"/>
</dbReference>
<gene>
    <name evidence="3" type="ORF">VXS00_10970</name>
</gene>
<dbReference type="Gene3D" id="3.40.50.300">
    <property type="entry name" value="P-loop containing nucleotide triphosphate hydrolases"/>
    <property type="match status" value="2"/>
</dbReference>
<proteinExistence type="predicted"/>
<reference evidence="3 4" key="1">
    <citation type="submission" date="2024-01" db="EMBL/GenBank/DDBJ databases">
        <title>Active colonisers of the gastrointestinal tract of Atlantic salmon farmed in a warm water region.</title>
        <authorList>
            <person name="Bowman J.P."/>
        </authorList>
    </citation>
    <scope>NUCLEOTIDE SEQUENCE [LARGE SCALE GENOMIC DNA]</scope>
    <source>
        <strain evidence="3 4">S4MW1</strain>
    </source>
</reference>
<keyword evidence="4" id="KW-1185">Reference proteome</keyword>
<dbReference type="Pfam" id="PF13175">
    <property type="entry name" value="AAA_15"/>
    <property type="match status" value="1"/>
</dbReference>
<dbReference type="Proteomes" id="UP001339429">
    <property type="component" value="Unassembled WGS sequence"/>
</dbReference>